<gene>
    <name evidence="1" type="ORF">ASPZODRAFT_147267</name>
</gene>
<sequence>MSQATKAEHILDLVSITSIVQFIKRDWTGPVLDIPRNGNEHPSLTGFLVGRKWNANWESWGSLLLSYLSSRGLALKEKDWLSKQQKPPLLIQAHQIKDVIIPNCYGLRPEFIKALNLSPESRALDALRVGEKLLRIENALGVPGISLVLLPAITKFWHLHDDELLHLIEALQSKPHRHIVILANELNLWEWVGRYQKWHEKHTGEIPYT</sequence>
<dbReference type="STRING" id="1073090.A0A1L9S5J2"/>
<accession>A0A1L9S5J2</accession>
<dbReference type="OrthoDB" id="4321627at2759"/>
<dbReference type="GeneID" id="34611711"/>
<dbReference type="EMBL" id="KV878359">
    <property type="protein sequence ID" value="OJJ42428.1"/>
    <property type="molecule type" value="Genomic_DNA"/>
</dbReference>
<dbReference type="AlphaFoldDB" id="A0A1L9S5J2"/>
<name>A0A1L9S5J2_9EURO</name>
<evidence type="ECO:0000313" key="1">
    <source>
        <dbReference type="EMBL" id="OJJ42428.1"/>
    </source>
</evidence>
<evidence type="ECO:0000313" key="2">
    <source>
        <dbReference type="Proteomes" id="UP000184188"/>
    </source>
</evidence>
<keyword evidence="2" id="KW-1185">Reference proteome</keyword>
<proteinExistence type="predicted"/>
<reference evidence="2" key="1">
    <citation type="journal article" date="2017" name="Genome Biol.">
        <title>Comparative genomics reveals high biological diversity and specific adaptations in the industrially and medically important fungal genus Aspergillus.</title>
        <authorList>
            <person name="de Vries R.P."/>
            <person name="Riley R."/>
            <person name="Wiebenga A."/>
            <person name="Aguilar-Osorio G."/>
            <person name="Amillis S."/>
            <person name="Uchima C.A."/>
            <person name="Anderluh G."/>
            <person name="Asadollahi M."/>
            <person name="Askin M."/>
            <person name="Barry K."/>
            <person name="Battaglia E."/>
            <person name="Bayram O."/>
            <person name="Benocci T."/>
            <person name="Braus-Stromeyer S.A."/>
            <person name="Caldana C."/>
            <person name="Canovas D."/>
            <person name="Cerqueira G.C."/>
            <person name="Chen F."/>
            <person name="Chen W."/>
            <person name="Choi C."/>
            <person name="Clum A."/>
            <person name="Dos Santos R.A."/>
            <person name="Damasio A.R."/>
            <person name="Diallinas G."/>
            <person name="Emri T."/>
            <person name="Fekete E."/>
            <person name="Flipphi M."/>
            <person name="Freyberg S."/>
            <person name="Gallo A."/>
            <person name="Gournas C."/>
            <person name="Habgood R."/>
            <person name="Hainaut M."/>
            <person name="Harispe M.L."/>
            <person name="Henrissat B."/>
            <person name="Hilden K.S."/>
            <person name="Hope R."/>
            <person name="Hossain A."/>
            <person name="Karabika E."/>
            <person name="Karaffa L."/>
            <person name="Karanyi Z."/>
            <person name="Krasevec N."/>
            <person name="Kuo A."/>
            <person name="Kusch H."/>
            <person name="LaButti K."/>
            <person name="Lagendijk E.L."/>
            <person name="Lapidus A."/>
            <person name="Levasseur A."/>
            <person name="Lindquist E."/>
            <person name="Lipzen A."/>
            <person name="Logrieco A.F."/>
            <person name="MacCabe A."/>
            <person name="Maekelae M.R."/>
            <person name="Malavazi I."/>
            <person name="Melin P."/>
            <person name="Meyer V."/>
            <person name="Mielnichuk N."/>
            <person name="Miskei M."/>
            <person name="Molnar A.P."/>
            <person name="Mule G."/>
            <person name="Ngan C.Y."/>
            <person name="Orejas M."/>
            <person name="Orosz E."/>
            <person name="Ouedraogo J.P."/>
            <person name="Overkamp K.M."/>
            <person name="Park H.-S."/>
            <person name="Perrone G."/>
            <person name="Piumi F."/>
            <person name="Punt P.J."/>
            <person name="Ram A.F."/>
            <person name="Ramon A."/>
            <person name="Rauscher S."/>
            <person name="Record E."/>
            <person name="Riano-Pachon D.M."/>
            <person name="Robert V."/>
            <person name="Roehrig J."/>
            <person name="Ruller R."/>
            <person name="Salamov A."/>
            <person name="Salih N.S."/>
            <person name="Samson R.A."/>
            <person name="Sandor E."/>
            <person name="Sanguinetti M."/>
            <person name="Schuetze T."/>
            <person name="Sepcic K."/>
            <person name="Shelest E."/>
            <person name="Sherlock G."/>
            <person name="Sophianopoulou V."/>
            <person name="Squina F.M."/>
            <person name="Sun H."/>
            <person name="Susca A."/>
            <person name="Todd R.B."/>
            <person name="Tsang A."/>
            <person name="Unkles S.E."/>
            <person name="van de Wiele N."/>
            <person name="van Rossen-Uffink D."/>
            <person name="Oliveira J.V."/>
            <person name="Vesth T.C."/>
            <person name="Visser J."/>
            <person name="Yu J.-H."/>
            <person name="Zhou M."/>
            <person name="Andersen M.R."/>
            <person name="Archer D.B."/>
            <person name="Baker S.E."/>
            <person name="Benoit I."/>
            <person name="Brakhage A.A."/>
            <person name="Braus G.H."/>
            <person name="Fischer R."/>
            <person name="Frisvad J.C."/>
            <person name="Goldman G.H."/>
            <person name="Houbraken J."/>
            <person name="Oakley B."/>
            <person name="Pocsi I."/>
            <person name="Scazzocchio C."/>
            <person name="Seiboth B."/>
            <person name="vanKuyk P.A."/>
            <person name="Wortman J."/>
            <person name="Dyer P.S."/>
            <person name="Grigoriev I.V."/>
        </authorList>
    </citation>
    <scope>NUCLEOTIDE SEQUENCE [LARGE SCALE GENOMIC DNA]</scope>
    <source>
        <strain evidence="2">CBS 506.65</strain>
    </source>
</reference>
<dbReference type="RefSeq" id="XP_022576938.1">
    <property type="nucleotide sequence ID" value="XM_022725246.1"/>
</dbReference>
<protein>
    <submittedName>
        <fullName evidence="1">Uncharacterized protein</fullName>
    </submittedName>
</protein>
<dbReference type="VEuPathDB" id="FungiDB:ASPZODRAFT_147267"/>
<organism evidence="1 2">
    <name type="scientific">Penicilliopsis zonata CBS 506.65</name>
    <dbReference type="NCBI Taxonomy" id="1073090"/>
    <lineage>
        <taxon>Eukaryota</taxon>
        <taxon>Fungi</taxon>
        <taxon>Dikarya</taxon>
        <taxon>Ascomycota</taxon>
        <taxon>Pezizomycotina</taxon>
        <taxon>Eurotiomycetes</taxon>
        <taxon>Eurotiomycetidae</taxon>
        <taxon>Eurotiales</taxon>
        <taxon>Aspergillaceae</taxon>
        <taxon>Penicilliopsis</taxon>
    </lineage>
</organism>
<dbReference type="Proteomes" id="UP000184188">
    <property type="component" value="Unassembled WGS sequence"/>
</dbReference>